<dbReference type="AlphaFoldDB" id="A0A1G6LKY1"/>
<evidence type="ECO:0000313" key="2">
    <source>
        <dbReference type="EMBL" id="SDC43982.1"/>
    </source>
</evidence>
<gene>
    <name evidence="2" type="ORF">SAMN04487779_1001935</name>
</gene>
<keyword evidence="1" id="KW-0812">Transmembrane</keyword>
<keyword evidence="3" id="KW-1185">Reference proteome</keyword>
<sequence length="212" mass="23348">MPVTIDELVDTHSPGVAVSLDICARILRDSAGASANGNPNPGHADMHQLDDGFGHFDWEYRVREQHSVFASPQDAAIALYSVLISAAARFVLLKMKLGRNERMTIFSVAEPGATMRITMAALPGMPVAFDYTMANVRLVMDVDNATRRLHVQTFFPVKNLDRELRQAFGGGVVTQAVAWGGRVRYYNGDRVLGEKSPNTANVNLNQYTNLLR</sequence>
<organism evidence="2 3">
    <name type="scientific">Belnapia rosea</name>
    <dbReference type="NCBI Taxonomy" id="938405"/>
    <lineage>
        <taxon>Bacteria</taxon>
        <taxon>Pseudomonadati</taxon>
        <taxon>Pseudomonadota</taxon>
        <taxon>Alphaproteobacteria</taxon>
        <taxon>Acetobacterales</taxon>
        <taxon>Roseomonadaceae</taxon>
        <taxon>Belnapia</taxon>
    </lineage>
</organism>
<dbReference type="STRING" id="938405.SAMN02927895_01765"/>
<evidence type="ECO:0000256" key="1">
    <source>
        <dbReference type="SAM" id="Phobius"/>
    </source>
</evidence>
<dbReference type="Proteomes" id="UP000198925">
    <property type="component" value="Unassembled WGS sequence"/>
</dbReference>
<accession>A0A1G6LKY1</accession>
<feature type="transmembrane region" description="Helical" evidence="1">
    <location>
        <begin position="75"/>
        <end position="93"/>
    </location>
</feature>
<evidence type="ECO:0000313" key="3">
    <source>
        <dbReference type="Proteomes" id="UP000198925"/>
    </source>
</evidence>
<name>A0A1G6LKY1_9PROT</name>
<dbReference type="RefSeq" id="WP_090660872.1">
    <property type="nucleotide sequence ID" value="NZ_FMZX01000001.1"/>
</dbReference>
<protein>
    <submittedName>
        <fullName evidence="2">Uncharacterized protein</fullName>
    </submittedName>
</protein>
<proteinExistence type="predicted"/>
<keyword evidence="1" id="KW-1133">Transmembrane helix</keyword>
<reference evidence="2 3" key="1">
    <citation type="submission" date="2016-10" db="EMBL/GenBank/DDBJ databases">
        <authorList>
            <person name="de Groot N.N."/>
        </authorList>
    </citation>
    <scope>NUCLEOTIDE SEQUENCE [LARGE SCALE GENOMIC DNA]</scope>
    <source>
        <strain evidence="2 3">CPCC 100156</strain>
    </source>
</reference>
<dbReference type="EMBL" id="FMZX01000001">
    <property type="protein sequence ID" value="SDC43982.1"/>
    <property type="molecule type" value="Genomic_DNA"/>
</dbReference>
<keyword evidence="1" id="KW-0472">Membrane</keyword>